<name>A0A2V2ZTT7_9BACI</name>
<protein>
    <submittedName>
        <fullName evidence="2">Uncharacterized protein</fullName>
    </submittedName>
</protein>
<dbReference type="AlphaFoldDB" id="A0A2V2ZTT7"/>
<keyword evidence="1" id="KW-0472">Membrane</keyword>
<dbReference type="EMBL" id="QGTW01000012">
    <property type="protein sequence ID" value="PWW25892.1"/>
    <property type="molecule type" value="Genomic_DNA"/>
</dbReference>
<evidence type="ECO:0000256" key="1">
    <source>
        <dbReference type="SAM" id="Phobius"/>
    </source>
</evidence>
<keyword evidence="1" id="KW-1133">Transmembrane helix</keyword>
<dbReference type="Proteomes" id="UP000247150">
    <property type="component" value="Unassembled WGS sequence"/>
</dbReference>
<comment type="caution">
    <text evidence="2">The sequence shown here is derived from an EMBL/GenBank/DDBJ whole genome shotgun (WGS) entry which is preliminary data.</text>
</comment>
<reference evidence="2 3" key="1">
    <citation type="submission" date="2018-05" db="EMBL/GenBank/DDBJ databases">
        <title>Freshwater and sediment microbial communities from various areas in North America, analyzing microbe dynamics in response to fracking.</title>
        <authorList>
            <person name="Lamendella R."/>
        </authorList>
    </citation>
    <scope>NUCLEOTIDE SEQUENCE [LARGE SCALE GENOMIC DNA]</scope>
    <source>
        <strain evidence="2 3">15_TX</strain>
    </source>
</reference>
<gene>
    <name evidence="2" type="ORF">DFO73_112185</name>
</gene>
<accession>A0A2V2ZTT7</accession>
<evidence type="ECO:0000313" key="2">
    <source>
        <dbReference type="EMBL" id="PWW25892.1"/>
    </source>
</evidence>
<evidence type="ECO:0000313" key="3">
    <source>
        <dbReference type="Proteomes" id="UP000247150"/>
    </source>
</evidence>
<keyword evidence="1" id="KW-0812">Transmembrane</keyword>
<organism evidence="2 3">
    <name type="scientific">Cytobacillus oceanisediminis</name>
    <dbReference type="NCBI Taxonomy" id="665099"/>
    <lineage>
        <taxon>Bacteria</taxon>
        <taxon>Bacillati</taxon>
        <taxon>Bacillota</taxon>
        <taxon>Bacilli</taxon>
        <taxon>Bacillales</taxon>
        <taxon>Bacillaceae</taxon>
        <taxon>Cytobacillus</taxon>
    </lineage>
</organism>
<proteinExistence type="predicted"/>
<feature type="transmembrane region" description="Helical" evidence="1">
    <location>
        <begin position="43"/>
        <end position="58"/>
    </location>
</feature>
<sequence>MKSLQKFEKIVKLVIVRNANLSGYIGSPLILPLKQRRDPKNKLLFFLSAVLLMVLLGACSNEEASKEEKSKEDAAAAETANESKEVRSALLSYQEEMTKVISNTEASITAEGQDAAEVAAAFEQDAKAVSFPEVLSDCASDIDASVDSLSQYYAKKAELLKGGSE</sequence>